<dbReference type="RefSeq" id="XP_003288621.1">
    <property type="nucleotide sequence ID" value="XM_003288573.1"/>
</dbReference>
<dbReference type="AlphaFoldDB" id="F0ZMH3"/>
<dbReference type="VEuPathDB" id="AmoebaDB:DICPUDRAFT_152869"/>
<sequence>MFGRKNEKRKPVIGSEDGMFNWKPEQGHDDMVHKEEDMKKNRDLELERDENEFKYFLNS</sequence>
<evidence type="ECO:0000256" key="1">
    <source>
        <dbReference type="SAM" id="MobiDB-lite"/>
    </source>
</evidence>
<evidence type="ECO:0000313" key="3">
    <source>
        <dbReference type="Proteomes" id="UP000001064"/>
    </source>
</evidence>
<dbReference type="KEGG" id="dpp:DICPUDRAFT_152869"/>
<dbReference type="InParanoid" id="F0ZMH3"/>
<reference evidence="3" key="1">
    <citation type="journal article" date="2011" name="Genome Biol.">
        <title>Comparative genomics of the social amoebae Dictyostelium discoideum and Dictyostelium purpureum.</title>
        <authorList>
            <consortium name="US DOE Joint Genome Institute (JGI-PGF)"/>
            <person name="Sucgang R."/>
            <person name="Kuo A."/>
            <person name="Tian X."/>
            <person name="Salerno W."/>
            <person name="Parikh A."/>
            <person name="Feasley C.L."/>
            <person name="Dalin E."/>
            <person name="Tu H."/>
            <person name="Huang E."/>
            <person name="Barry K."/>
            <person name="Lindquist E."/>
            <person name="Shapiro H."/>
            <person name="Bruce D."/>
            <person name="Schmutz J."/>
            <person name="Salamov A."/>
            <person name="Fey P."/>
            <person name="Gaudet P."/>
            <person name="Anjard C."/>
            <person name="Babu M.M."/>
            <person name="Basu S."/>
            <person name="Bushmanova Y."/>
            <person name="van der Wel H."/>
            <person name="Katoh-Kurasawa M."/>
            <person name="Dinh C."/>
            <person name="Coutinho P.M."/>
            <person name="Saito T."/>
            <person name="Elias M."/>
            <person name="Schaap P."/>
            <person name="Kay R.R."/>
            <person name="Henrissat B."/>
            <person name="Eichinger L."/>
            <person name="Rivero F."/>
            <person name="Putnam N.H."/>
            <person name="West C.M."/>
            <person name="Loomis W.F."/>
            <person name="Chisholm R.L."/>
            <person name="Shaulsky G."/>
            <person name="Strassmann J.E."/>
            <person name="Queller D.C."/>
            <person name="Kuspa A."/>
            <person name="Grigoriev I.V."/>
        </authorList>
    </citation>
    <scope>NUCLEOTIDE SEQUENCE [LARGE SCALE GENOMIC DNA]</scope>
    <source>
        <strain evidence="3">QSDP1</strain>
    </source>
</reference>
<keyword evidence="3" id="KW-1185">Reference proteome</keyword>
<feature type="compositionally biased region" description="Basic and acidic residues" evidence="1">
    <location>
        <begin position="25"/>
        <end position="37"/>
    </location>
</feature>
<gene>
    <name evidence="2" type="ORF">DICPUDRAFT_152869</name>
</gene>
<feature type="region of interest" description="Disordered" evidence="1">
    <location>
        <begin position="1"/>
        <end position="37"/>
    </location>
</feature>
<accession>F0ZMH3</accession>
<proteinExistence type="predicted"/>
<dbReference type="GeneID" id="10502039"/>
<dbReference type="Proteomes" id="UP000001064">
    <property type="component" value="Unassembled WGS sequence"/>
</dbReference>
<organism evidence="2 3">
    <name type="scientific">Dictyostelium purpureum</name>
    <name type="common">Slime mold</name>
    <dbReference type="NCBI Taxonomy" id="5786"/>
    <lineage>
        <taxon>Eukaryota</taxon>
        <taxon>Amoebozoa</taxon>
        <taxon>Evosea</taxon>
        <taxon>Eumycetozoa</taxon>
        <taxon>Dictyostelia</taxon>
        <taxon>Dictyosteliales</taxon>
        <taxon>Dictyosteliaceae</taxon>
        <taxon>Dictyostelium</taxon>
    </lineage>
</organism>
<name>F0ZMH3_DICPU</name>
<evidence type="ECO:0000313" key="2">
    <source>
        <dbReference type="EMBL" id="EGC34867.1"/>
    </source>
</evidence>
<dbReference type="EMBL" id="GL871080">
    <property type="protein sequence ID" value="EGC34867.1"/>
    <property type="molecule type" value="Genomic_DNA"/>
</dbReference>
<protein>
    <submittedName>
        <fullName evidence="2">Uncharacterized protein</fullName>
    </submittedName>
</protein>